<evidence type="ECO:0000256" key="5">
    <source>
        <dbReference type="SAM" id="MobiDB-lite"/>
    </source>
</evidence>
<comment type="caution">
    <text evidence="9">The sequence shown here is derived from an EMBL/GenBank/DDBJ whole genome shotgun (WGS) entry which is preliminary data.</text>
</comment>
<evidence type="ECO:0000256" key="7">
    <source>
        <dbReference type="SAM" id="SignalP"/>
    </source>
</evidence>
<feature type="transmembrane region" description="Helical" evidence="6">
    <location>
        <begin position="192"/>
        <end position="215"/>
    </location>
</feature>
<feature type="chain" id="PRO_5045093514" description="Gram-positive cocci surface proteins LPxTG domain-containing protein" evidence="7">
    <location>
        <begin position="26"/>
        <end position="223"/>
    </location>
</feature>
<name>A0ABT5ZF81_9ACTN</name>
<dbReference type="Proteomes" id="UP001216579">
    <property type="component" value="Unassembled WGS sequence"/>
</dbReference>
<keyword evidence="2" id="KW-0964">Secreted</keyword>
<keyword evidence="6" id="KW-0472">Membrane</keyword>
<keyword evidence="4" id="KW-0572">Peptidoglycan-anchor</keyword>
<feature type="compositionally biased region" description="Low complexity" evidence="5">
    <location>
        <begin position="142"/>
        <end position="173"/>
    </location>
</feature>
<evidence type="ECO:0000256" key="3">
    <source>
        <dbReference type="ARBA" id="ARBA00022729"/>
    </source>
</evidence>
<dbReference type="RefSeq" id="WP_276091575.1">
    <property type="nucleotide sequence ID" value="NZ_JARJBC010000001.1"/>
</dbReference>
<dbReference type="InterPro" id="IPR019931">
    <property type="entry name" value="LPXTG_anchor"/>
</dbReference>
<keyword evidence="1" id="KW-0134">Cell wall</keyword>
<evidence type="ECO:0000259" key="8">
    <source>
        <dbReference type="PROSITE" id="PS50847"/>
    </source>
</evidence>
<feature type="region of interest" description="Disordered" evidence="5">
    <location>
        <begin position="135"/>
        <end position="185"/>
    </location>
</feature>
<feature type="compositionally biased region" description="Polar residues" evidence="5">
    <location>
        <begin position="174"/>
        <end position="185"/>
    </location>
</feature>
<keyword evidence="10" id="KW-1185">Reference proteome</keyword>
<accession>A0ABT5ZF81</accession>
<proteinExistence type="predicted"/>
<dbReference type="EMBL" id="JARJBC010000001">
    <property type="protein sequence ID" value="MDF3287663.1"/>
    <property type="molecule type" value="Genomic_DNA"/>
</dbReference>
<protein>
    <recommendedName>
        <fullName evidence="8">Gram-positive cocci surface proteins LPxTG domain-containing protein</fullName>
    </recommendedName>
</protein>
<gene>
    <name evidence="9" type="ORF">P3G67_00095</name>
</gene>
<feature type="signal peptide" evidence="7">
    <location>
        <begin position="1"/>
        <end position="25"/>
    </location>
</feature>
<evidence type="ECO:0000313" key="10">
    <source>
        <dbReference type="Proteomes" id="UP001216579"/>
    </source>
</evidence>
<evidence type="ECO:0000313" key="9">
    <source>
        <dbReference type="EMBL" id="MDF3287663.1"/>
    </source>
</evidence>
<feature type="domain" description="Gram-positive cocci surface proteins LPxTG" evidence="8">
    <location>
        <begin position="182"/>
        <end position="223"/>
    </location>
</feature>
<keyword evidence="6" id="KW-0812">Transmembrane</keyword>
<evidence type="ECO:0000256" key="4">
    <source>
        <dbReference type="ARBA" id="ARBA00023088"/>
    </source>
</evidence>
<keyword evidence="6" id="KW-1133">Transmembrane helix</keyword>
<reference evidence="9 10" key="1">
    <citation type="submission" date="2023-03" db="EMBL/GenBank/DDBJ databases">
        <title>Draft genome sequence of Streptomyces sp. RB6PN23 isolated from peat swamp forest in Thailand.</title>
        <authorList>
            <person name="Klaysubun C."/>
            <person name="Duangmal K."/>
        </authorList>
    </citation>
    <scope>NUCLEOTIDE SEQUENCE [LARGE SCALE GENOMIC DNA]</scope>
    <source>
        <strain evidence="9 10">RB6PN23</strain>
    </source>
</reference>
<keyword evidence="3 7" id="KW-0732">Signal</keyword>
<organism evidence="9 10">
    <name type="scientific">Streptomyces silvisoli</name>
    <dbReference type="NCBI Taxonomy" id="3034235"/>
    <lineage>
        <taxon>Bacteria</taxon>
        <taxon>Bacillati</taxon>
        <taxon>Actinomycetota</taxon>
        <taxon>Actinomycetes</taxon>
        <taxon>Kitasatosporales</taxon>
        <taxon>Streptomycetaceae</taxon>
        <taxon>Streptomyces</taxon>
    </lineage>
</organism>
<evidence type="ECO:0000256" key="6">
    <source>
        <dbReference type="SAM" id="Phobius"/>
    </source>
</evidence>
<evidence type="ECO:0000256" key="1">
    <source>
        <dbReference type="ARBA" id="ARBA00022512"/>
    </source>
</evidence>
<dbReference type="PROSITE" id="PS50847">
    <property type="entry name" value="GRAM_POS_ANCHORING"/>
    <property type="match status" value="1"/>
</dbReference>
<sequence length="223" mass="22000">MRISHLAVLTTAGAALAVGAAPAFAGVGTGQITASPTTVSVGQTVHVIGTCPNNGSALKWVGSAAFSPRMNDPYTAMTGYGGSATMTSTNPMNWSGWAKISQHAKPGATAIEAWCGNVKVTTRIVVVVAGTGGMKPTPKPSPSMTMPHPTMSASQPASGTMPMPSSPMSSAPGQISTMPSGAPNTGAVSSGLPGYATAGVVGGLLLGAGGAGLLLRRRARAGR</sequence>
<evidence type="ECO:0000256" key="2">
    <source>
        <dbReference type="ARBA" id="ARBA00022525"/>
    </source>
</evidence>